<evidence type="ECO:0000313" key="3">
    <source>
        <dbReference type="Proteomes" id="UP000887458"/>
    </source>
</evidence>
<reference evidence="2 3" key="1">
    <citation type="journal article" date="2018" name="J. Allergy Clin. Immunol.">
        <title>High-quality assembly of Dermatophagoides pteronyssinus genome and transcriptome reveals a wide range of novel allergens.</title>
        <authorList>
            <person name="Liu X.Y."/>
            <person name="Yang K.Y."/>
            <person name="Wang M.Q."/>
            <person name="Kwok J.S."/>
            <person name="Zeng X."/>
            <person name="Yang Z."/>
            <person name="Xiao X.J."/>
            <person name="Lau C.P."/>
            <person name="Li Y."/>
            <person name="Huang Z.M."/>
            <person name="Ba J.G."/>
            <person name="Yim A.K."/>
            <person name="Ouyang C.Y."/>
            <person name="Ngai S.M."/>
            <person name="Chan T.F."/>
            <person name="Leung E.L."/>
            <person name="Liu L."/>
            <person name="Liu Z.G."/>
            <person name="Tsui S.K."/>
        </authorList>
    </citation>
    <scope>NUCLEOTIDE SEQUENCE [LARGE SCALE GENOMIC DNA]</scope>
    <source>
        <strain evidence="2">Derp</strain>
    </source>
</reference>
<protein>
    <submittedName>
        <fullName evidence="2">Uncharacterized protein</fullName>
    </submittedName>
</protein>
<evidence type="ECO:0000313" key="2">
    <source>
        <dbReference type="EMBL" id="KAH9426534.1"/>
    </source>
</evidence>
<accession>A0ABQ8JV76</accession>
<feature type="signal peptide" evidence="1">
    <location>
        <begin position="1"/>
        <end position="32"/>
    </location>
</feature>
<keyword evidence="3" id="KW-1185">Reference proteome</keyword>
<comment type="caution">
    <text evidence="2">The sequence shown here is derived from an EMBL/GenBank/DDBJ whole genome shotgun (WGS) entry which is preliminary data.</text>
</comment>
<sequence>MIFMNPILTLSRNSCRCLFLLHLILNIFKCGPFIVEHGEANINLKKFQAVQDKAENISIYVSSDLSLSLKEALQSSINRAKTTYSRRYISLQALRAKKINGFVCCDRTFRSMRHWIDVKIDLLSRNHGTSRDIPMVDVESSTESETQSASRDFPMEDIEAHKFSPAASGFDEDFDDDVIFINEAEPEEELKILFPLAVTAWILNFLMDVKKPLSDALIHARILGDRVLHNATGKSIHYLSSFYLNAFCNNPTLSNYALRMADSSYLQEKFAMTNPLHIQPKPFRLDNEKSYYYIPIRELLVKYILNDDLVRIINQETTTNVTPYVRNNGFNGKLRLMIMEMNLGYVTHFEILPKPKVYVLYLDIDNRQYTSKKKDIHLLMIWCPDDLKNSNQSLLDIMKSFVETSFRRDLIHISVCLSHIVGDNLSVALTRSSSELWLCLCLPALLGPPHTRLSSA</sequence>
<keyword evidence="1" id="KW-0732">Signal</keyword>
<reference evidence="2 3" key="2">
    <citation type="journal article" date="2022" name="Mol. Biol. Evol.">
        <title>Comparative Genomics Reveals Insights into the Divergent Evolution of Astigmatic Mites and Household Pest Adaptations.</title>
        <authorList>
            <person name="Xiong Q."/>
            <person name="Wan A.T."/>
            <person name="Liu X."/>
            <person name="Fung C.S."/>
            <person name="Xiao X."/>
            <person name="Malainual N."/>
            <person name="Hou J."/>
            <person name="Wang L."/>
            <person name="Wang M."/>
            <person name="Yang K.Y."/>
            <person name="Cui Y."/>
            <person name="Leung E.L."/>
            <person name="Nong W."/>
            <person name="Shin S.K."/>
            <person name="Au S.W."/>
            <person name="Jeong K.Y."/>
            <person name="Chew F.T."/>
            <person name="Hui J.H."/>
            <person name="Leung T.F."/>
            <person name="Tungtrongchitr A."/>
            <person name="Zhong N."/>
            <person name="Liu Z."/>
            <person name="Tsui S.K."/>
        </authorList>
    </citation>
    <scope>NUCLEOTIDE SEQUENCE [LARGE SCALE GENOMIC DNA]</scope>
    <source>
        <strain evidence="2">Derp</strain>
    </source>
</reference>
<dbReference type="EMBL" id="NJHN03000008">
    <property type="protein sequence ID" value="KAH9426534.1"/>
    <property type="molecule type" value="Genomic_DNA"/>
</dbReference>
<gene>
    <name evidence="2" type="ORF">DERP_002633</name>
</gene>
<evidence type="ECO:0000256" key="1">
    <source>
        <dbReference type="SAM" id="SignalP"/>
    </source>
</evidence>
<dbReference type="Proteomes" id="UP000887458">
    <property type="component" value="Unassembled WGS sequence"/>
</dbReference>
<proteinExistence type="predicted"/>
<feature type="chain" id="PRO_5045868239" evidence="1">
    <location>
        <begin position="33"/>
        <end position="456"/>
    </location>
</feature>
<name>A0ABQ8JV76_DERPT</name>
<organism evidence="2 3">
    <name type="scientific">Dermatophagoides pteronyssinus</name>
    <name type="common">European house dust mite</name>
    <dbReference type="NCBI Taxonomy" id="6956"/>
    <lineage>
        <taxon>Eukaryota</taxon>
        <taxon>Metazoa</taxon>
        <taxon>Ecdysozoa</taxon>
        <taxon>Arthropoda</taxon>
        <taxon>Chelicerata</taxon>
        <taxon>Arachnida</taxon>
        <taxon>Acari</taxon>
        <taxon>Acariformes</taxon>
        <taxon>Sarcoptiformes</taxon>
        <taxon>Astigmata</taxon>
        <taxon>Psoroptidia</taxon>
        <taxon>Analgoidea</taxon>
        <taxon>Pyroglyphidae</taxon>
        <taxon>Dermatophagoidinae</taxon>
        <taxon>Dermatophagoides</taxon>
    </lineage>
</organism>